<gene>
    <name evidence="2" type="ORF">NE695_07025</name>
</gene>
<dbReference type="Pfam" id="PF14082">
    <property type="entry name" value="SduA_C"/>
    <property type="match status" value="1"/>
</dbReference>
<dbReference type="Proteomes" id="UP001524473">
    <property type="component" value="Unassembled WGS sequence"/>
</dbReference>
<accession>A0ABT1RYB7</accession>
<sequence>MAKEWKNVSKTADGQEYVEPCILGSGPRSACKAVFFRNCHKSSGEQIVSLKIARQKKVGNQWITKEDKAITLKPEEIDKLIEYIQEYYTPLNIGMTEFIEADEDAAKLFTKVRDLGISDDEVVSKLIESGILTQNLTVAITAAERNNAVQEFEHAIDVERTESFWQNWFSQNKWVLGSDYLNILPERDIDTNDIADYLMRSIDGFLDVVEIKRPDLQFWAGPDSHGNYYPTAQLTAAISQCLNYLYRIELQSNSVEFMERVDGTKTVKPQCMLVYGRSDDWGEDKMRALRILNSAYHQLHIITYDQLLLRAKQLLGLSDPDDDEEDYDSLPF</sequence>
<proteinExistence type="predicted"/>
<protein>
    <submittedName>
        <fullName evidence="2">DUF4263 domain-containing protein</fullName>
    </submittedName>
</protein>
<comment type="caution">
    <text evidence="2">The sequence shown here is derived from an EMBL/GenBank/DDBJ whole genome shotgun (WGS) entry which is preliminary data.</text>
</comment>
<evidence type="ECO:0000313" key="2">
    <source>
        <dbReference type="EMBL" id="MCQ4839663.1"/>
    </source>
</evidence>
<organism evidence="2 3">
    <name type="scientific">Neglectibacter timonensis</name>
    <dbReference type="NCBI Taxonomy" id="1776382"/>
    <lineage>
        <taxon>Bacteria</taxon>
        <taxon>Bacillati</taxon>
        <taxon>Bacillota</taxon>
        <taxon>Clostridia</taxon>
        <taxon>Eubacteriales</taxon>
        <taxon>Oscillospiraceae</taxon>
        <taxon>Neglectibacter</taxon>
    </lineage>
</organism>
<evidence type="ECO:0000313" key="3">
    <source>
        <dbReference type="Proteomes" id="UP001524473"/>
    </source>
</evidence>
<dbReference type="EMBL" id="JANFZH010000012">
    <property type="protein sequence ID" value="MCQ4839663.1"/>
    <property type="molecule type" value="Genomic_DNA"/>
</dbReference>
<name>A0ABT1RYB7_9FIRM</name>
<evidence type="ECO:0000259" key="1">
    <source>
        <dbReference type="Pfam" id="PF14082"/>
    </source>
</evidence>
<dbReference type="InterPro" id="IPR025359">
    <property type="entry name" value="SduA_C"/>
</dbReference>
<dbReference type="RefSeq" id="WP_082942148.1">
    <property type="nucleotide sequence ID" value="NZ_CABKVV010000013.1"/>
</dbReference>
<reference evidence="2 3" key="1">
    <citation type="submission" date="2022-06" db="EMBL/GenBank/DDBJ databases">
        <title>Isolation of gut microbiota from human fecal samples.</title>
        <authorList>
            <person name="Pamer E.G."/>
            <person name="Barat B."/>
            <person name="Waligurski E."/>
            <person name="Medina S."/>
            <person name="Paddock L."/>
            <person name="Mostad J."/>
        </authorList>
    </citation>
    <scope>NUCLEOTIDE SEQUENCE [LARGE SCALE GENOMIC DNA]</scope>
    <source>
        <strain evidence="2 3">DFI.9.73</strain>
    </source>
</reference>
<dbReference type="GeneID" id="90532153"/>
<feature type="domain" description="Shedu protein SduA C-terminal" evidence="1">
    <location>
        <begin position="161"/>
        <end position="308"/>
    </location>
</feature>
<keyword evidence="3" id="KW-1185">Reference proteome</keyword>